<feature type="region of interest" description="Disordered" evidence="1">
    <location>
        <begin position="1"/>
        <end position="122"/>
    </location>
</feature>
<dbReference type="Proteomes" id="UP001189429">
    <property type="component" value="Unassembled WGS sequence"/>
</dbReference>
<evidence type="ECO:0000256" key="1">
    <source>
        <dbReference type="SAM" id="MobiDB-lite"/>
    </source>
</evidence>
<proteinExistence type="predicted"/>
<feature type="non-terminal residue" evidence="2">
    <location>
        <position position="122"/>
    </location>
</feature>
<organism evidence="2 3">
    <name type="scientific">Prorocentrum cordatum</name>
    <dbReference type="NCBI Taxonomy" id="2364126"/>
    <lineage>
        <taxon>Eukaryota</taxon>
        <taxon>Sar</taxon>
        <taxon>Alveolata</taxon>
        <taxon>Dinophyceae</taxon>
        <taxon>Prorocentrales</taxon>
        <taxon>Prorocentraceae</taxon>
        <taxon>Prorocentrum</taxon>
    </lineage>
</organism>
<feature type="non-terminal residue" evidence="2">
    <location>
        <position position="1"/>
    </location>
</feature>
<gene>
    <name evidence="2" type="ORF">PCOR1329_LOCUS85725</name>
</gene>
<dbReference type="EMBL" id="CAUYUJ010022692">
    <property type="protein sequence ID" value="CAK0912044.1"/>
    <property type="molecule type" value="Genomic_DNA"/>
</dbReference>
<evidence type="ECO:0000313" key="3">
    <source>
        <dbReference type="Proteomes" id="UP001189429"/>
    </source>
</evidence>
<feature type="compositionally biased region" description="Basic and acidic residues" evidence="1">
    <location>
        <begin position="54"/>
        <end position="64"/>
    </location>
</feature>
<protein>
    <submittedName>
        <fullName evidence="2">Uncharacterized protein</fullName>
    </submittedName>
</protein>
<name>A0ABN9YLT4_9DINO</name>
<feature type="compositionally biased region" description="Low complexity" evidence="1">
    <location>
        <begin position="1"/>
        <end position="13"/>
    </location>
</feature>
<feature type="compositionally biased region" description="Basic residues" evidence="1">
    <location>
        <begin position="17"/>
        <end position="27"/>
    </location>
</feature>
<comment type="caution">
    <text evidence="2">The sequence shown here is derived from an EMBL/GenBank/DDBJ whole genome shotgun (WGS) entry which is preliminary data.</text>
</comment>
<accession>A0ABN9YLT4</accession>
<feature type="compositionally biased region" description="Basic residues" evidence="1">
    <location>
        <begin position="109"/>
        <end position="122"/>
    </location>
</feature>
<sequence>EAGRVAAAGPGAALMCRARRGGGKKNPPRREARPRPPGGGGGGEAAAGEEEEKEEARSRRKGGDRGIACSLIVGRRRVALEVPRGPPLGKSRRSVPPEEGQRHQPGLRPPRRLGRPRRAALV</sequence>
<keyword evidence="3" id="KW-1185">Reference proteome</keyword>
<reference evidence="2" key="1">
    <citation type="submission" date="2023-10" db="EMBL/GenBank/DDBJ databases">
        <authorList>
            <person name="Chen Y."/>
            <person name="Shah S."/>
            <person name="Dougan E. K."/>
            <person name="Thang M."/>
            <person name="Chan C."/>
        </authorList>
    </citation>
    <scope>NUCLEOTIDE SEQUENCE [LARGE SCALE GENOMIC DNA]</scope>
</reference>
<evidence type="ECO:0000313" key="2">
    <source>
        <dbReference type="EMBL" id="CAK0912044.1"/>
    </source>
</evidence>